<dbReference type="SUPFAM" id="SSF51735">
    <property type="entry name" value="NAD(P)-binding Rossmann-fold domains"/>
    <property type="match status" value="1"/>
</dbReference>
<comment type="caution">
    <text evidence="1">The sequence shown here is derived from an EMBL/GenBank/DDBJ whole genome shotgun (WGS) entry which is preliminary data.</text>
</comment>
<sequence>MKVLVTGGAGYIGRTVVSALEENGHIPIILDSLVTGRLEYTEGKIFYKGDIADRD</sequence>
<dbReference type="InterPro" id="IPR001509">
    <property type="entry name" value="Epimerase_deHydtase"/>
</dbReference>
<dbReference type="Proteomes" id="UP000487649">
    <property type="component" value="Unassembled WGS sequence"/>
</dbReference>
<gene>
    <name evidence="1" type="ORF">GMA92_08055</name>
</gene>
<dbReference type="EMBL" id="WMQE01000016">
    <property type="protein sequence ID" value="MTK21371.1"/>
    <property type="molecule type" value="Genomic_DNA"/>
</dbReference>
<dbReference type="Gene3D" id="3.40.50.720">
    <property type="entry name" value="NAD(P)-binding Rossmann-like Domain"/>
    <property type="match status" value="1"/>
</dbReference>
<evidence type="ECO:0000313" key="2">
    <source>
        <dbReference type="Proteomes" id="UP000487649"/>
    </source>
</evidence>
<proteinExistence type="predicted"/>
<dbReference type="InterPro" id="IPR036291">
    <property type="entry name" value="NAD(P)-bd_dom_sf"/>
</dbReference>
<evidence type="ECO:0000313" key="1">
    <source>
        <dbReference type="EMBL" id="MTK21371.1"/>
    </source>
</evidence>
<dbReference type="Pfam" id="PF01370">
    <property type="entry name" value="Epimerase"/>
    <property type="match status" value="1"/>
</dbReference>
<accession>A0A6I3NVU6</accession>
<dbReference type="AlphaFoldDB" id="A0A6I3NVU6"/>
<protein>
    <submittedName>
        <fullName evidence="1">NAD-dependent epimerase/dehydratase family protein</fullName>
    </submittedName>
</protein>
<organism evidence="1 2">
    <name type="scientific">Turicibacter sanguinis</name>
    <dbReference type="NCBI Taxonomy" id="154288"/>
    <lineage>
        <taxon>Bacteria</taxon>
        <taxon>Bacillati</taxon>
        <taxon>Bacillota</taxon>
        <taxon>Erysipelotrichia</taxon>
        <taxon>Erysipelotrichales</taxon>
        <taxon>Turicibacteraceae</taxon>
        <taxon>Turicibacter</taxon>
    </lineage>
</organism>
<reference evidence="1 2" key="1">
    <citation type="journal article" date="2019" name="Nat. Med.">
        <title>A library of human gut bacterial isolates paired with longitudinal multiomics data enables mechanistic microbiome research.</title>
        <authorList>
            <person name="Poyet M."/>
            <person name="Groussin M."/>
            <person name="Gibbons S.M."/>
            <person name="Avila-Pacheco J."/>
            <person name="Jiang X."/>
            <person name="Kearney S.M."/>
            <person name="Perrotta A.R."/>
            <person name="Berdy B."/>
            <person name="Zhao S."/>
            <person name="Lieberman T.D."/>
            <person name="Swanson P.K."/>
            <person name="Smith M."/>
            <person name="Roesemann S."/>
            <person name="Alexander J.E."/>
            <person name="Rich S.A."/>
            <person name="Livny J."/>
            <person name="Vlamakis H."/>
            <person name="Clish C."/>
            <person name="Bullock K."/>
            <person name="Deik A."/>
            <person name="Scott J."/>
            <person name="Pierce K.A."/>
            <person name="Xavier R.J."/>
            <person name="Alm E.J."/>
        </authorList>
    </citation>
    <scope>NUCLEOTIDE SEQUENCE [LARGE SCALE GENOMIC DNA]</scope>
    <source>
        <strain evidence="1 2">BIOML-A198</strain>
    </source>
</reference>
<name>A0A6I3NVU6_9FIRM</name>
<feature type="non-terminal residue" evidence="1">
    <location>
        <position position="55"/>
    </location>
</feature>